<organism evidence="2 3">
    <name type="scientific">Rhodomicrobium udaipurense</name>
    <dbReference type="NCBI Taxonomy" id="1202716"/>
    <lineage>
        <taxon>Bacteria</taxon>
        <taxon>Pseudomonadati</taxon>
        <taxon>Pseudomonadota</taxon>
        <taxon>Alphaproteobacteria</taxon>
        <taxon>Hyphomicrobiales</taxon>
        <taxon>Hyphomicrobiaceae</taxon>
        <taxon>Rhodomicrobium</taxon>
    </lineage>
</organism>
<dbReference type="RefSeq" id="WP_162173115.1">
    <property type="nucleotide sequence ID" value="NZ_JAEMUK010000011.1"/>
</dbReference>
<evidence type="ECO:0000313" key="3">
    <source>
        <dbReference type="Proteomes" id="UP000623250"/>
    </source>
</evidence>
<dbReference type="SMART" id="SM00710">
    <property type="entry name" value="PbH1"/>
    <property type="match status" value="3"/>
</dbReference>
<feature type="domain" description="Rhamnogalacturonase A/B/Epimerase-like pectate lyase" evidence="1">
    <location>
        <begin position="36"/>
        <end position="144"/>
    </location>
</feature>
<gene>
    <name evidence="2" type="ORF">JDN41_06025</name>
</gene>
<accession>A0A8I1KJP4</accession>
<dbReference type="SUPFAM" id="SSF51126">
    <property type="entry name" value="Pectin lyase-like"/>
    <property type="match status" value="1"/>
</dbReference>
<proteinExistence type="predicted"/>
<evidence type="ECO:0000313" key="2">
    <source>
        <dbReference type="EMBL" id="MBJ7543114.1"/>
    </source>
</evidence>
<reference evidence="2 3" key="1">
    <citation type="submission" date="2020-12" db="EMBL/GenBank/DDBJ databases">
        <title>Revised draft genomes of Rhodomicrobium vannielii ATCC 17100 and Rhodomicrobium udaipurense JA643.</title>
        <authorList>
            <person name="Conners E.M."/>
            <person name="Davenport E.J."/>
            <person name="Bose A."/>
        </authorList>
    </citation>
    <scope>NUCLEOTIDE SEQUENCE [LARGE SCALE GENOMIC DNA]</scope>
    <source>
        <strain evidence="2 3">JA643</strain>
    </source>
</reference>
<keyword evidence="3" id="KW-1185">Reference proteome</keyword>
<dbReference type="InterPro" id="IPR011050">
    <property type="entry name" value="Pectin_lyase_fold/virulence"/>
</dbReference>
<dbReference type="AlphaFoldDB" id="A0A8I1KJP4"/>
<name>A0A8I1KJP4_9HYPH</name>
<protein>
    <submittedName>
        <fullName evidence="2">Right-handed parallel beta-helix repeat-containing protein</fullName>
    </submittedName>
</protein>
<comment type="caution">
    <text evidence="2">The sequence shown here is derived from an EMBL/GenBank/DDBJ whole genome shotgun (WGS) entry which is preliminary data.</text>
</comment>
<dbReference type="EMBL" id="JAEMUK010000011">
    <property type="protein sequence ID" value="MBJ7543114.1"/>
    <property type="molecule type" value="Genomic_DNA"/>
</dbReference>
<dbReference type="Gene3D" id="2.160.20.10">
    <property type="entry name" value="Single-stranded right-handed beta-helix, Pectin lyase-like"/>
    <property type="match status" value="1"/>
</dbReference>
<evidence type="ECO:0000259" key="1">
    <source>
        <dbReference type="Pfam" id="PF12708"/>
    </source>
</evidence>
<dbReference type="Proteomes" id="UP000623250">
    <property type="component" value="Unassembled WGS sequence"/>
</dbReference>
<dbReference type="Pfam" id="PF12708">
    <property type="entry name" value="Pect-lyase_RHGA_epim"/>
    <property type="match status" value="1"/>
</dbReference>
<dbReference type="InterPro" id="IPR012334">
    <property type="entry name" value="Pectin_lyas_fold"/>
</dbReference>
<dbReference type="InterPro" id="IPR024535">
    <property type="entry name" value="RHGA/B-epi-like_pectate_lyase"/>
</dbReference>
<dbReference type="InterPro" id="IPR006626">
    <property type="entry name" value="PbH1"/>
</dbReference>
<sequence>MDRRHFIGMGGAAALFGASAAEAAAAVSERSGRALSDFGVIANGEADQTTAMQKAVDALVEAGQPILVPAGRYRVAGVQLPSKATLVGTSGLSVIAAPPGRAAFECVGKQGVSLRGLSFVNQGLIARECRNLTVADCEVLSSDGDGLYCGGSGLLVTGNRAASCAKAGIWVEGDGLVTNNLIGGNGRFGLRIGSAWRLGTVTVIANSIDGPAVGIGVSSAEQGYAMIAMNMIAGAKEGGIRALDGDTLIGKDLTRGGSEAFRNLAIAANVSM</sequence>